<keyword evidence="4" id="KW-1185">Reference proteome</keyword>
<organism evidence="3 4">
    <name type="scientific">Zingiber officinale</name>
    <name type="common">Ginger</name>
    <name type="synonym">Amomum zingiber</name>
    <dbReference type="NCBI Taxonomy" id="94328"/>
    <lineage>
        <taxon>Eukaryota</taxon>
        <taxon>Viridiplantae</taxon>
        <taxon>Streptophyta</taxon>
        <taxon>Embryophyta</taxon>
        <taxon>Tracheophyta</taxon>
        <taxon>Spermatophyta</taxon>
        <taxon>Magnoliopsida</taxon>
        <taxon>Liliopsida</taxon>
        <taxon>Zingiberales</taxon>
        <taxon>Zingiberaceae</taxon>
        <taxon>Zingiber</taxon>
    </lineage>
</organism>
<feature type="domain" description="Fungal lipase-type" evidence="2">
    <location>
        <begin position="207"/>
        <end position="248"/>
    </location>
</feature>
<proteinExistence type="predicted"/>
<dbReference type="Pfam" id="PF01764">
    <property type="entry name" value="Lipase_3"/>
    <property type="match status" value="1"/>
</dbReference>
<dbReference type="Proteomes" id="UP000734854">
    <property type="component" value="Unassembled WGS sequence"/>
</dbReference>
<name>A0A8J5KS12_ZINOF</name>
<evidence type="ECO:0000256" key="1">
    <source>
        <dbReference type="SAM" id="SignalP"/>
    </source>
</evidence>
<evidence type="ECO:0000313" key="3">
    <source>
        <dbReference type="EMBL" id="KAG6490232.1"/>
    </source>
</evidence>
<dbReference type="EMBL" id="JACMSC010000014">
    <property type="protein sequence ID" value="KAG6490232.1"/>
    <property type="molecule type" value="Genomic_DNA"/>
</dbReference>
<protein>
    <recommendedName>
        <fullName evidence="2">Fungal lipase-type domain-containing protein</fullName>
    </recommendedName>
</protein>
<dbReference type="PANTHER" id="PTHR31479:SF2">
    <property type="entry name" value="ALPHA_BETA-HYDROLASES SUPERFAMILY PROTEIN"/>
    <property type="match status" value="1"/>
</dbReference>
<evidence type="ECO:0000259" key="2">
    <source>
        <dbReference type="Pfam" id="PF01764"/>
    </source>
</evidence>
<dbReference type="Gene3D" id="3.40.50.1820">
    <property type="entry name" value="alpha/beta hydrolase"/>
    <property type="match status" value="1"/>
</dbReference>
<evidence type="ECO:0000313" key="4">
    <source>
        <dbReference type="Proteomes" id="UP000734854"/>
    </source>
</evidence>
<keyword evidence="1" id="KW-0732">Signal</keyword>
<dbReference type="InterPro" id="IPR029058">
    <property type="entry name" value="AB_hydrolase_fold"/>
</dbReference>
<dbReference type="GO" id="GO:0006629">
    <property type="term" value="P:lipid metabolic process"/>
    <property type="evidence" value="ECO:0007669"/>
    <property type="project" value="InterPro"/>
</dbReference>
<reference evidence="3 4" key="1">
    <citation type="submission" date="2020-08" db="EMBL/GenBank/DDBJ databases">
        <title>Plant Genome Project.</title>
        <authorList>
            <person name="Zhang R.-G."/>
        </authorList>
    </citation>
    <scope>NUCLEOTIDE SEQUENCE [LARGE SCALE GENOMIC DNA]</scope>
    <source>
        <tissue evidence="3">Rhizome</tissue>
    </source>
</reference>
<feature type="chain" id="PRO_5035281780" description="Fungal lipase-type domain-containing protein" evidence="1">
    <location>
        <begin position="23"/>
        <end position="405"/>
    </location>
</feature>
<dbReference type="SUPFAM" id="SSF53474">
    <property type="entry name" value="alpha/beta-Hydrolases"/>
    <property type="match status" value="1"/>
</dbReference>
<accession>A0A8J5KS12</accession>
<gene>
    <name evidence="3" type="ORF">ZIOFF_051517</name>
</gene>
<feature type="signal peptide" evidence="1">
    <location>
        <begin position="1"/>
        <end position="22"/>
    </location>
</feature>
<dbReference type="InterPro" id="IPR002921">
    <property type="entry name" value="Fungal_lipase-type"/>
</dbReference>
<sequence>MRRHWLALPQIIILSPLPRVETARQWSHLRFFSQVSTKSCSSSNSRKRQRPSPSFSWWLHRLPFRIGSIRCLNRAALEDDGIARSDALNCPHHQRSVAASLVQGAYVLERDRQLNRQEACAPPWWERFHFEVTRKLIDDADLSIFGAIYKFKPPTNSHGSTVPNPPKFVIVFRGTVTKKESLSRDLKLDLQVLKNHLHQTSRFMIAMQAVRSLVAAFGHQHVWLAGHSLGAAMATLAGKTMAKEGMHLKAFLFNPPFFSAPIERIKNWKVKHGIRIAGSVVTAGLALALKGPNHKCNSFTMLSAWVPCLFVNKSDDICSEYIGYFEHRKKMEEIGAGNIEKLATKNSMKDLFLSAFGVESESLHLLPSANMTVNSSPSPDFKSAHGIHQWWKSDLDCQTKVYLYE</sequence>
<dbReference type="AlphaFoldDB" id="A0A8J5KS12"/>
<comment type="caution">
    <text evidence="3">The sequence shown here is derived from an EMBL/GenBank/DDBJ whole genome shotgun (WGS) entry which is preliminary data.</text>
</comment>
<dbReference type="PANTHER" id="PTHR31479">
    <property type="entry name" value="ALPHA/BETA-HYDROLASES SUPERFAMILY PROTEIN"/>
    <property type="match status" value="1"/>
</dbReference>